<dbReference type="EMBL" id="CP002545">
    <property type="protein sequence ID" value="ADY51507.1"/>
    <property type="molecule type" value="Genomic_DNA"/>
</dbReference>
<name>F0SAD0_PSESL</name>
<accession>F0SAD0</accession>
<proteinExistence type="predicted"/>
<dbReference type="AlphaFoldDB" id="F0SAD0"/>
<dbReference type="OrthoDB" id="6334863at2"/>
<dbReference type="PROSITE" id="PS51257">
    <property type="entry name" value="PROKAR_LIPOPROTEIN"/>
    <property type="match status" value="1"/>
</dbReference>
<dbReference type="KEGG" id="psn:Pedsa_0935"/>
<dbReference type="Proteomes" id="UP000000310">
    <property type="component" value="Chromosome"/>
</dbReference>
<protein>
    <submittedName>
        <fullName evidence="1">Uncharacterized protein</fullName>
    </submittedName>
</protein>
<evidence type="ECO:0000313" key="1">
    <source>
        <dbReference type="EMBL" id="ADY51507.1"/>
    </source>
</evidence>
<evidence type="ECO:0000313" key="2">
    <source>
        <dbReference type="Proteomes" id="UP000000310"/>
    </source>
</evidence>
<reference evidence="1 2" key="1">
    <citation type="journal article" date="2011" name="Stand. Genomic Sci.">
        <title>Complete genome sequence of the gliding, heparinolytic Pedobacter saltans type strain (113).</title>
        <authorList>
            <person name="Liolios K."/>
            <person name="Sikorski J."/>
            <person name="Lu M."/>
            <person name="Nolan M."/>
            <person name="Lapidus A."/>
            <person name="Lucas S."/>
            <person name="Hammon N."/>
            <person name="Deshpande S."/>
            <person name="Cheng J.F."/>
            <person name="Tapia R."/>
            <person name="Han C."/>
            <person name="Goodwin L."/>
            <person name="Pitluck S."/>
            <person name="Huntemann M."/>
            <person name="Ivanova N."/>
            <person name="Pagani I."/>
            <person name="Mavromatis K."/>
            <person name="Ovchinikova G."/>
            <person name="Pati A."/>
            <person name="Chen A."/>
            <person name="Palaniappan K."/>
            <person name="Land M."/>
            <person name="Hauser L."/>
            <person name="Brambilla E.M."/>
            <person name="Kotsyurbenko O."/>
            <person name="Rohde M."/>
            <person name="Tindall B.J."/>
            <person name="Abt B."/>
            <person name="Goker M."/>
            <person name="Detter J.C."/>
            <person name="Woyke T."/>
            <person name="Bristow J."/>
            <person name="Eisen J.A."/>
            <person name="Markowitz V."/>
            <person name="Hugenholtz P."/>
            <person name="Klenk H.P."/>
            <person name="Kyrpides N.C."/>
        </authorList>
    </citation>
    <scope>NUCLEOTIDE SEQUENCE [LARGE SCALE GENOMIC DNA]</scope>
    <source>
        <strain evidence="2">ATCC 51119 / DSM 12145 / JCM 21818 / LMG 10337 / NBRC 100064 / NCIMB 13643</strain>
    </source>
</reference>
<dbReference type="RefSeq" id="WP_013632007.1">
    <property type="nucleotide sequence ID" value="NC_015177.1"/>
</dbReference>
<dbReference type="HOGENOM" id="CLU_1843432_0_0_10"/>
<organism evidence="1 2">
    <name type="scientific">Pseudopedobacter saltans (strain ATCC 51119 / DSM 12145 / JCM 21818 / CCUG 39354 / LMG 10337 / NBRC 100064 / NCIMB 13643)</name>
    <name type="common">Pedobacter saltans</name>
    <dbReference type="NCBI Taxonomy" id="762903"/>
    <lineage>
        <taxon>Bacteria</taxon>
        <taxon>Pseudomonadati</taxon>
        <taxon>Bacteroidota</taxon>
        <taxon>Sphingobacteriia</taxon>
        <taxon>Sphingobacteriales</taxon>
        <taxon>Sphingobacteriaceae</taxon>
        <taxon>Pseudopedobacter</taxon>
    </lineage>
</organism>
<gene>
    <name evidence="1" type="ordered locus">Pedsa_0935</name>
</gene>
<reference evidence="2" key="2">
    <citation type="submission" date="2011-02" db="EMBL/GenBank/DDBJ databases">
        <title>The complete genome of Pedobacter saltans DSM 12145.</title>
        <authorList>
            <consortium name="US DOE Joint Genome Institute (JGI-PGF)"/>
            <person name="Lucas S."/>
            <person name="Copeland A."/>
            <person name="Lapidus A."/>
            <person name="Bruce D."/>
            <person name="Goodwin L."/>
            <person name="Pitluck S."/>
            <person name="Kyrpides N."/>
            <person name="Mavromatis K."/>
            <person name="Pagani I."/>
            <person name="Ivanova N."/>
            <person name="Ovchinnikova G."/>
            <person name="Lu M."/>
            <person name="Detter J.C."/>
            <person name="Han C."/>
            <person name="Land M."/>
            <person name="Hauser L."/>
            <person name="Markowitz V."/>
            <person name="Cheng J.-F."/>
            <person name="Hugenholtz P."/>
            <person name="Woyke T."/>
            <person name="Wu D."/>
            <person name="Tindall B."/>
            <person name="Pomrenke H.G."/>
            <person name="Brambilla E."/>
            <person name="Klenk H.-P."/>
            <person name="Eisen J.A."/>
        </authorList>
    </citation>
    <scope>NUCLEOTIDE SEQUENCE [LARGE SCALE GENOMIC DNA]</scope>
    <source>
        <strain evidence="2">ATCC 51119 / DSM 12145 / JCM 21818 / LMG 10337 / NBRC 100064 / NCIMB 13643</strain>
    </source>
</reference>
<keyword evidence="2" id="KW-1185">Reference proteome</keyword>
<sequence length="139" mass="15638">MKHILPFVIILFLFASCKKKENTSCTDNTFPIEKGTPPAPKIIEVKKEGNKRIISFTGKVTTIYFDRITPAGTTRFVYELQYDGLCQTSVIGSTSYEFKRTGAFTYTFNHSVSNGETNEFAIADFSGHYGFTTLDNAKY</sequence>